<dbReference type="HOGENOM" id="CLU_3133625_0_0_10"/>
<protein>
    <submittedName>
        <fullName evidence="1">Uncharacterized protein</fullName>
    </submittedName>
</protein>
<gene>
    <name evidence="1" type="ORF">HMPREF1977_1311</name>
</gene>
<proteinExistence type="predicted"/>
<name>E4MSD8_CAPOC</name>
<comment type="caution">
    <text evidence="1">The sequence shown here is derived from an EMBL/GenBank/DDBJ whole genome shotgun (WGS) entry which is preliminary data.</text>
</comment>
<evidence type="ECO:0000313" key="1">
    <source>
        <dbReference type="EMBL" id="EFS97328.1"/>
    </source>
</evidence>
<dbReference type="EMBL" id="AEOH01000037">
    <property type="protein sequence ID" value="EFS97328.1"/>
    <property type="molecule type" value="Genomic_DNA"/>
</dbReference>
<reference evidence="1 2" key="1">
    <citation type="submission" date="2010-10" db="EMBL/GenBank/DDBJ databases">
        <authorList>
            <person name="Muzny D."/>
            <person name="Qin X."/>
            <person name="Deng J."/>
            <person name="Jiang H."/>
            <person name="Liu Y."/>
            <person name="Qu J."/>
            <person name="Song X.-Z."/>
            <person name="Zhang L."/>
            <person name="Thornton R."/>
            <person name="Coyle M."/>
            <person name="Francisco L."/>
            <person name="Jackson L."/>
            <person name="Javaid M."/>
            <person name="Korchina V."/>
            <person name="Kovar C."/>
            <person name="Mata R."/>
            <person name="Mathew T."/>
            <person name="Ngo R."/>
            <person name="Nguyen L."/>
            <person name="Nguyen N."/>
            <person name="Okwuonu G."/>
            <person name="Ongeri F."/>
            <person name="Pham C."/>
            <person name="Simmons D."/>
            <person name="Wilczek-Boney K."/>
            <person name="Hale W."/>
            <person name="Jakkamsetti A."/>
            <person name="Pham P."/>
            <person name="Ruth R."/>
            <person name="San Lucas F."/>
            <person name="Warren J."/>
            <person name="Zhang J."/>
            <person name="Zhao Z."/>
            <person name="Zhou C."/>
            <person name="Zhu D."/>
            <person name="Lee S."/>
            <person name="Bess C."/>
            <person name="Blankenburg K."/>
            <person name="Forbes L."/>
            <person name="Fu Q."/>
            <person name="Gubbala S."/>
            <person name="Hirani K."/>
            <person name="Jayaseelan J.C."/>
            <person name="Lara F."/>
            <person name="Munidasa M."/>
            <person name="Palculict T."/>
            <person name="Patil S."/>
            <person name="Pu L.-L."/>
            <person name="Saada N."/>
            <person name="Tang L."/>
            <person name="Weissenberger G."/>
            <person name="Zhu Y."/>
            <person name="Hemphill L."/>
            <person name="Shang Y."/>
            <person name="Youmans B."/>
            <person name="Ayvaz T."/>
            <person name="Ross M."/>
            <person name="Santibanez J."/>
            <person name="Aqrawi P."/>
            <person name="Gross S."/>
            <person name="Joshi V."/>
            <person name="Fowler G."/>
            <person name="Nazareth L."/>
            <person name="Reid J."/>
            <person name="Worley K."/>
            <person name="Petrosino J."/>
            <person name="Highlander S."/>
            <person name="Gibbs R."/>
        </authorList>
    </citation>
    <scope>NUCLEOTIDE SEQUENCE [LARGE SCALE GENOMIC DNA]</scope>
    <source>
        <strain evidence="1 2">F0287</strain>
    </source>
</reference>
<organism evidence="1 2">
    <name type="scientific">Capnocytophaga ochracea F0287</name>
    <dbReference type="NCBI Taxonomy" id="873517"/>
    <lineage>
        <taxon>Bacteria</taxon>
        <taxon>Pseudomonadati</taxon>
        <taxon>Bacteroidota</taxon>
        <taxon>Flavobacteriia</taxon>
        <taxon>Flavobacteriales</taxon>
        <taxon>Flavobacteriaceae</taxon>
        <taxon>Capnocytophaga</taxon>
    </lineage>
</organism>
<evidence type="ECO:0000313" key="2">
    <source>
        <dbReference type="Proteomes" id="UP000005391"/>
    </source>
</evidence>
<dbReference type="AlphaFoldDB" id="E4MSD8"/>
<accession>E4MSD8</accession>
<sequence>MRFLDQRQEIFLKKKYFRCEESVAYATEILQIKQIGNKLPESLELTYTS</sequence>
<dbReference type="Proteomes" id="UP000005391">
    <property type="component" value="Unassembled WGS sequence"/>
</dbReference>